<dbReference type="Proteomes" id="UP001172159">
    <property type="component" value="Unassembled WGS sequence"/>
</dbReference>
<dbReference type="AlphaFoldDB" id="A0AA40EF50"/>
<protein>
    <submittedName>
        <fullName evidence="2">Uncharacterized protein</fullName>
    </submittedName>
</protein>
<accession>A0AA40EF50</accession>
<gene>
    <name evidence="2" type="ORF">B0T21DRAFT_174160</name>
</gene>
<name>A0AA40EF50_9PEZI</name>
<organism evidence="2 3">
    <name type="scientific">Apiosordaria backusii</name>
    <dbReference type="NCBI Taxonomy" id="314023"/>
    <lineage>
        <taxon>Eukaryota</taxon>
        <taxon>Fungi</taxon>
        <taxon>Dikarya</taxon>
        <taxon>Ascomycota</taxon>
        <taxon>Pezizomycotina</taxon>
        <taxon>Sordariomycetes</taxon>
        <taxon>Sordariomycetidae</taxon>
        <taxon>Sordariales</taxon>
        <taxon>Lasiosphaeriaceae</taxon>
        <taxon>Apiosordaria</taxon>
    </lineage>
</organism>
<feature type="compositionally biased region" description="Polar residues" evidence="1">
    <location>
        <begin position="228"/>
        <end position="238"/>
    </location>
</feature>
<feature type="region of interest" description="Disordered" evidence="1">
    <location>
        <begin position="211"/>
        <end position="257"/>
    </location>
</feature>
<evidence type="ECO:0000256" key="1">
    <source>
        <dbReference type="SAM" id="MobiDB-lite"/>
    </source>
</evidence>
<dbReference type="EMBL" id="JAUKTV010000006">
    <property type="protein sequence ID" value="KAK0736102.1"/>
    <property type="molecule type" value="Genomic_DNA"/>
</dbReference>
<sequence length="275" mass="30624">MYLLEVVITKMLRNAGISLDQLRADCELMVRITAAKQFQPQGPLTPDQVGFNQDSSRKAKQPLTNWTGKHHVVPREMIDLTDESTMKRPEKPVVDLTGELTIDLTNDDEPSGSDTAQVQIQDLEGLVTCLNDRQIRDLVIELAFDPATAALIYYRLWAGTRGWMALGSRGLAVAPYMITRKVVSVSASCRTSHQVSRPAWPFITIPQKKSNHVPKSVKSGRVCRSAPARSNSAKPRCQNNDRSDPTLGNEKPAQDNKIDVMEEIWGHAMARPPKK</sequence>
<proteinExistence type="predicted"/>
<keyword evidence="3" id="KW-1185">Reference proteome</keyword>
<evidence type="ECO:0000313" key="3">
    <source>
        <dbReference type="Proteomes" id="UP001172159"/>
    </source>
</evidence>
<reference evidence="2" key="1">
    <citation type="submission" date="2023-06" db="EMBL/GenBank/DDBJ databases">
        <title>Genome-scale phylogeny and comparative genomics of the fungal order Sordariales.</title>
        <authorList>
            <consortium name="Lawrence Berkeley National Laboratory"/>
            <person name="Hensen N."/>
            <person name="Bonometti L."/>
            <person name="Westerberg I."/>
            <person name="Brannstrom I.O."/>
            <person name="Guillou S."/>
            <person name="Cros-Aarteil S."/>
            <person name="Calhoun S."/>
            <person name="Haridas S."/>
            <person name="Kuo A."/>
            <person name="Mondo S."/>
            <person name="Pangilinan J."/>
            <person name="Riley R."/>
            <person name="Labutti K."/>
            <person name="Andreopoulos B."/>
            <person name="Lipzen A."/>
            <person name="Chen C."/>
            <person name="Yanf M."/>
            <person name="Daum C."/>
            <person name="Ng V."/>
            <person name="Clum A."/>
            <person name="Steindorff A."/>
            <person name="Ohm R."/>
            <person name="Martin F."/>
            <person name="Silar P."/>
            <person name="Natvig D."/>
            <person name="Lalanne C."/>
            <person name="Gautier V."/>
            <person name="Ament-Velasquez S.L."/>
            <person name="Kruys A."/>
            <person name="Hutchinson M.I."/>
            <person name="Powell A.J."/>
            <person name="Barry K."/>
            <person name="Miller A.N."/>
            <person name="Grigoriev I.V."/>
            <person name="Debuchy R."/>
            <person name="Gladieux P."/>
            <person name="Thoren M.H."/>
            <person name="Johannesson H."/>
        </authorList>
    </citation>
    <scope>NUCLEOTIDE SEQUENCE</scope>
    <source>
        <strain evidence="2">CBS 540.89</strain>
    </source>
</reference>
<evidence type="ECO:0000313" key="2">
    <source>
        <dbReference type="EMBL" id="KAK0736102.1"/>
    </source>
</evidence>
<comment type="caution">
    <text evidence="2">The sequence shown here is derived from an EMBL/GenBank/DDBJ whole genome shotgun (WGS) entry which is preliminary data.</text>
</comment>